<reference evidence="1 2" key="1">
    <citation type="journal article" date="2015" name="Microbiology (Mosc.)">
        <title>Genomics of the Weissella cibaria species with an examination of its metabolic traits.</title>
        <authorList>
            <person name="Lynch K.M."/>
            <person name="Lucid A."/>
            <person name="Arendt E.K."/>
            <person name="Sleator R.D."/>
            <person name="Lucey B."/>
            <person name="Coffey A."/>
        </authorList>
    </citation>
    <scope>NUCLEOTIDE SEQUENCE [LARGE SCALE GENOMIC DNA]</scope>
    <source>
        <strain evidence="1 2">MG1</strain>
    </source>
</reference>
<dbReference type="PATRIC" id="fig|137591.25.peg.283"/>
<evidence type="ECO:0000313" key="1">
    <source>
        <dbReference type="EMBL" id="KIU22319.1"/>
    </source>
</evidence>
<gene>
    <name evidence="1" type="ORF">QX99_00287</name>
</gene>
<name>A0A0D1KBJ1_9LACO</name>
<proteinExistence type="predicted"/>
<dbReference type="EMBL" id="JWHU01000002">
    <property type="protein sequence ID" value="KIU22319.1"/>
    <property type="molecule type" value="Genomic_DNA"/>
</dbReference>
<keyword evidence="2" id="KW-1185">Reference proteome</keyword>
<organism evidence="1 2">
    <name type="scientific">Weissella cibaria</name>
    <dbReference type="NCBI Taxonomy" id="137591"/>
    <lineage>
        <taxon>Bacteria</taxon>
        <taxon>Bacillati</taxon>
        <taxon>Bacillota</taxon>
        <taxon>Bacilli</taxon>
        <taxon>Lactobacillales</taxon>
        <taxon>Lactobacillaceae</taxon>
        <taxon>Weissella</taxon>
    </lineage>
</organism>
<evidence type="ECO:0000313" key="2">
    <source>
        <dbReference type="Proteomes" id="UP000032287"/>
    </source>
</evidence>
<dbReference type="STRING" id="137591.AO080_07485"/>
<dbReference type="Proteomes" id="UP000032287">
    <property type="component" value="Unassembled WGS sequence"/>
</dbReference>
<accession>A0A0D1KBJ1</accession>
<sequence>MLKNMNTWSKNLLYLMMIFSVVALVIRHNFAELLFYLAIALLAVIMSLAPNWGGAVISAVLFGVLTEVFDWVSYANWYWPSFLTYLAIGGVLAAGLAWRQRRETHFTN</sequence>
<dbReference type="AlphaFoldDB" id="A0A0D1KBJ1"/>
<comment type="caution">
    <text evidence="1">The sequence shown here is derived from an EMBL/GenBank/DDBJ whole genome shotgun (WGS) entry which is preliminary data.</text>
</comment>
<protein>
    <submittedName>
        <fullName evidence="1">Uncharacterized protein</fullName>
    </submittedName>
</protein>
<dbReference type="KEGG" id="wcb:AO080_07485"/>